<dbReference type="AlphaFoldDB" id="X0WYJ8"/>
<keyword evidence="4" id="KW-0560">Oxidoreductase</keyword>
<dbReference type="InterPro" id="IPR003953">
    <property type="entry name" value="FAD-dep_OxRdtase_2_FAD-bd"/>
</dbReference>
<comment type="caution">
    <text evidence="6">The sequence shown here is derived from an EMBL/GenBank/DDBJ whole genome shotgun (WGS) entry which is preliminary data.</text>
</comment>
<dbReference type="Pfam" id="PF00890">
    <property type="entry name" value="FAD_binding_2"/>
    <property type="match status" value="1"/>
</dbReference>
<keyword evidence="2" id="KW-0285">Flavoprotein</keyword>
<dbReference type="InterPro" id="IPR027477">
    <property type="entry name" value="Succ_DH/fumarate_Rdtase_cat_sf"/>
</dbReference>
<dbReference type="PANTHER" id="PTHR43400:SF10">
    <property type="entry name" value="3-OXOSTEROID 1-DEHYDROGENASE"/>
    <property type="match status" value="1"/>
</dbReference>
<dbReference type="InterPro" id="IPR036188">
    <property type="entry name" value="FAD/NAD-bd_sf"/>
</dbReference>
<protein>
    <recommendedName>
        <fullName evidence="5">FAD-dependent oxidoreductase 2 FAD-binding domain-containing protein</fullName>
    </recommendedName>
</protein>
<feature type="domain" description="FAD-dependent oxidoreductase 2 FAD-binding" evidence="5">
    <location>
        <begin position="24"/>
        <end position="134"/>
    </location>
</feature>
<evidence type="ECO:0000256" key="3">
    <source>
        <dbReference type="ARBA" id="ARBA00022827"/>
    </source>
</evidence>
<dbReference type="PANTHER" id="PTHR43400">
    <property type="entry name" value="FUMARATE REDUCTASE"/>
    <property type="match status" value="1"/>
</dbReference>
<dbReference type="EMBL" id="BARS01038016">
    <property type="protein sequence ID" value="GAG17826.1"/>
    <property type="molecule type" value="Genomic_DNA"/>
</dbReference>
<sequence>LMGMGLRFHGPSPEPPNRVPRMHNVVPNAKAYIATLQSRLIALGGIIVCDARVEELVKERGRMVGVRARIDGKTITVRASRGVVLAAGDYSNSPEIISRYKGALFASIEGINPHCTGDGHLMAEQAGAQLLNMDVAYGPEIRFVPPARKPFSQLLPGSGFMARLMGWFLPWVPKAVISAMIKRLLVTWQHPEDKLFEDGAILINSRCERFCDEKTSPEREIRISEQPGKICYILLDKRLAQKYSAWPHFISTAPEI</sequence>
<dbReference type="GO" id="GO:0016491">
    <property type="term" value="F:oxidoreductase activity"/>
    <property type="evidence" value="ECO:0007669"/>
    <property type="project" value="UniProtKB-KW"/>
</dbReference>
<name>X0WYJ8_9ZZZZ</name>
<reference evidence="6" key="1">
    <citation type="journal article" date="2014" name="Front. Microbiol.">
        <title>High frequency of phylogenetically diverse reductive dehalogenase-homologous genes in deep subseafloor sedimentary metagenomes.</title>
        <authorList>
            <person name="Kawai M."/>
            <person name="Futagami T."/>
            <person name="Toyoda A."/>
            <person name="Takaki Y."/>
            <person name="Nishi S."/>
            <person name="Hori S."/>
            <person name="Arai W."/>
            <person name="Tsubouchi T."/>
            <person name="Morono Y."/>
            <person name="Uchiyama I."/>
            <person name="Ito T."/>
            <person name="Fujiyama A."/>
            <person name="Inagaki F."/>
            <person name="Takami H."/>
        </authorList>
    </citation>
    <scope>NUCLEOTIDE SEQUENCE</scope>
    <source>
        <strain evidence="6">Expedition CK06-06</strain>
    </source>
</reference>
<evidence type="ECO:0000313" key="6">
    <source>
        <dbReference type="EMBL" id="GAG17826.1"/>
    </source>
</evidence>
<evidence type="ECO:0000256" key="1">
    <source>
        <dbReference type="ARBA" id="ARBA00001974"/>
    </source>
</evidence>
<organism evidence="6">
    <name type="scientific">marine sediment metagenome</name>
    <dbReference type="NCBI Taxonomy" id="412755"/>
    <lineage>
        <taxon>unclassified sequences</taxon>
        <taxon>metagenomes</taxon>
        <taxon>ecological metagenomes</taxon>
    </lineage>
</organism>
<dbReference type="SUPFAM" id="SSF51905">
    <property type="entry name" value="FAD/NAD(P)-binding domain"/>
    <property type="match status" value="1"/>
</dbReference>
<gene>
    <name evidence="6" type="ORF">S01H1_58213</name>
</gene>
<keyword evidence="3" id="KW-0274">FAD</keyword>
<proteinExistence type="predicted"/>
<dbReference type="Gene3D" id="3.50.50.60">
    <property type="entry name" value="FAD/NAD(P)-binding domain"/>
    <property type="match status" value="1"/>
</dbReference>
<dbReference type="GO" id="GO:0008202">
    <property type="term" value="P:steroid metabolic process"/>
    <property type="evidence" value="ECO:0007669"/>
    <property type="project" value="UniProtKB-ARBA"/>
</dbReference>
<dbReference type="Gene3D" id="3.90.700.10">
    <property type="entry name" value="Succinate dehydrogenase/fumarate reductase flavoprotein, catalytic domain"/>
    <property type="match status" value="1"/>
</dbReference>
<feature type="non-terminal residue" evidence="6">
    <location>
        <position position="1"/>
    </location>
</feature>
<evidence type="ECO:0000256" key="2">
    <source>
        <dbReference type="ARBA" id="ARBA00022630"/>
    </source>
</evidence>
<evidence type="ECO:0000259" key="5">
    <source>
        <dbReference type="Pfam" id="PF00890"/>
    </source>
</evidence>
<dbReference type="InterPro" id="IPR050315">
    <property type="entry name" value="FAD-oxidoreductase_2"/>
</dbReference>
<feature type="non-terminal residue" evidence="6">
    <location>
        <position position="256"/>
    </location>
</feature>
<accession>X0WYJ8</accession>
<evidence type="ECO:0000256" key="4">
    <source>
        <dbReference type="ARBA" id="ARBA00023002"/>
    </source>
</evidence>
<comment type="cofactor">
    <cofactor evidence="1">
        <name>FAD</name>
        <dbReference type="ChEBI" id="CHEBI:57692"/>
    </cofactor>
</comment>